<reference evidence="2 3" key="1">
    <citation type="submission" date="2014-06" db="EMBL/GenBank/DDBJ databases">
        <authorList>
            <person name="Bishop-Lilly K.A."/>
            <person name="Broomall S.M."/>
            <person name="Chain P.S."/>
            <person name="Chertkov O."/>
            <person name="Coyne S.R."/>
            <person name="Daligault H.E."/>
            <person name="Davenport K.W."/>
            <person name="Erkkila T."/>
            <person name="Frey K.G."/>
            <person name="Gibbons H.S."/>
            <person name="Gu W."/>
            <person name="Jaissle J."/>
            <person name="Johnson S.L."/>
            <person name="Koroleva G.I."/>
            <person name="Ladner J.T."/>
            <person name="Lo C.-C."/>
            <person name="Minogue T.D."/>
            <person name="Munk C."/>
            <person name="Palacios G.F."/>
            <person name="Redden C.L."/>
            <person name="Rosenzweig C.N."/>
            <person name="Scholz M.B."/>
            <person name="Teshima H."/>
            <person name="Xu Y."/>
        </authorList>
    </citation>
    <scope>NUCLEOTIDE SEQUENCE [LARGE SCALE GENOMIC DNA]</scope>
    <source>
        <strain evidence="2 3">EO147</strain>
    </source>
</reference>
<dbReference type="EMBL" id="CP008726">
    <property type="protein sequence ID" value="AIO67909.1"/>
    <property type="molecule type" value="Genomic_DNA"/>
</dbReference>
<keyword evidence="1" id="KW-1133">Transmembrane helix</keyword>
<name>A0AAI8FP93_9BURK</name>
<keyword evidence="3" id="KW-1185">Reference proteome</keyword>
<proteinExistence type="predicted"/>
<dbReference type="Proteomes" id="UP000029424">
    <property type="component" value="Chromosome 1"/>
</dbReference>
<keyword evidence="1" id="KW-0812">Transmembrane</keyword>
<dbReference type="KEGG" id="bok:DM82_1422"/>
<evidence type="ECO:0000256" key="1">
    <source>
        <dbReference type="SAM" id="Phobius"/>
    </source>
</evidence>
<gene>
    <name evidence="2" type="ORF">DM82_1422</name>
</gene>
<dbReference type="AlphaFoldDB" id="A0AAI8FP93"/>
<protein>
    <submittedName>
        <fullName evidence="2">Uncharacterized protein</fullName>
    </submittedName>
</protein>
<accession>A0AAI8FP93</accession>
<keyword evidence="1" id="KW-0472">Membrane</keyword>
<evidence type="ECO:0000313" key="3">
    <source>
        <dbReference type="Proteomes" id="UP000029424"/>
    </source>
</evidence>
<evidence type="ECO:0000313" key="2">
    <source>
        <dbReference type="EMBL" id="AIO67909.1"/>
    </source>
</evidence>
<organism evidence="2 3">
    <name type="scientific">Burkholderia oklahomensis</name>
    <dbReference type="NCBI Taxonomy" id="342113"/>
    <lineage>
        <taxon>Bacteria</taxon>
        <taxon>Pseudomonadati</taxon>
        <taxon>Pseudomonadota</taxon>
        <taxon>Betaproteobacteria</taxon>
        <taxon>Burkholderiales</taxon>
        <taxon>Burkholderiaceae</taxon>
        <taxon>Burkholderia</taxon>
        <taxon>pseudomallei group</taxon>
    </lineage>
</organism>
<feature type="transmembrane region" description="Helical" evidence="1">
    <location>
        <begin position="24"/>
        <end position="45"/>
    </location>
</feature>
<sequence>MRAGGAGEATGGGAWRHRRQCRQLGGGVLALAIATSIHVLAWLALERRPPSAADVSTPGASTSYVPKPERRALIVRLIPGSRPLPPPLLLPSPSPSLSARRAPAHAASMRGMRGMRAAARAGVRSPPRRGVGDTLPDPVQAHAEANDAQWLPPQTPGATAAGANWQADLDSVGSFRSIGRGSAAAAVGAAGASSGLALPRKETAVSTLAREMSKASRADCRNAYSSMGLLAIPALAIDAVRDDGCKW</sequence>